<evidence type="ECO:0000256" key="10">
    <source>
        <dbReference type="PIRSR" id="PIRSR634016-3"/>
    </source>
</evidence>
<comment type="cofactor">
    <cofactor evidence="10 12">
        <name>Zn(2+)</name>
        <dbReference type="ChEBI" id="CHEBI:29105"/>
    </cofactor>
    <text evidence="10 12">Binds 1 zinc ion per subunit.</text>
</comment>
<dbReference type="PANTHER" id="PTHR11533">
    <property type="entry name" value="PROTEASE M1 ZINC METALLOPROTEASE"/>
    <property type="match status" value="1"/>
</dbReference>
<dbReference type="GO" id="GO:0070006">
    <property type="term" value="F:metalloaminopeptidase activity"/>
    <property type="evidence" value="ECO:0007669"/>
    <property type="project" value="TreeGrafter"/>
</dbReference>
<feature type="active site" description="Proton acceptor" evidence="9">
    <location>
        <position position="295"/>
    </location>
</feature>
<evidence type="ECO:0000256" key="1">
    <source>
        <dbReference type="ARBA" id="ARBA00000098"/>
    </source>
</evidence>
<dbReference type="EC" id="3.4.11.-" evidence="12"/>
<dbReference type="Gene3D" id="2.60.40.1910">
    <property type="match status" value="1"/>
</dbReference>
<keyword evidence="3 12" id="KW-0031">Aminopeptidase</keyword>
<dbReference type="FunFam" id="1.10.390.10:FF:000006">
    <property type="entry name" value="Puromycin-sensitive aminopeptidase"/>
    <property type="match status" value="1"/>
</dbReference>
<evidence type="ECO:0000259" key="13">
    <source>
        <dbReference type="Pfam" id="PF01433"/>
    </source>
</evidence>
<dbReference type="Gene3D" id="2.60.40.1730">
    <property type="entry name" value="tricorn interacting facor f3 domain"/>
    <property type="match status" value="1"/>
</dbReference>
<evidence type="ECO:0000256" key="8">
    <source>
        <dbReference type="ARBA" id="ARBA00023049"/>
    </source>
</evidence>
<dbReference type="GO" id="GO:0042277">
    <property type="term" value="F:peptide binding"/>
    <property type="evidence" value="ECO:0007669"/>
    <property type="project" value="TreeGrafter"/>
</dbReference>
<evidence type="ECO:0000256" key="5">
    <source>
        <dbReference type="ARBA" id="ARBA00022723"/>
    </source>
</evidence>
<dbReference type="Gene3D" id="1.25.50.20">
    <property type="match status" value="1"/>
</dbReference>
<feature type="binding site" evidence="10">
    <location>
        <position position="298"/>
    </location>
    <ligand>
        <name>Zn(2+)</name>
        <dbReference type="ChEBI" id="CHEBI:29105"/>
        <note>catalytic</note>
    </ligand>
</feature>
<evidence type="ECO:0000256" key="3">
    <source>
        <dbReference type="ARBA" id="ARBA00022438"/>
    </source>
</evidence>
<dbReference type="GO" id="GO:0016285">
    <property type="term" value="F:alanyl aminopeptidase activity"/>
    <property type="evidence" value="ECO:0007669"/>
    <property type="project" value="UniProtKB-EC"/>
</dbReference>
<dbReference type="GO" id="GO:0005737">
    <property type="term" value="C:cytoplasm"/>
    <property type="evidence" value="ECO:0007669"/>
    <property type="project" value="TreeGrafter"/>
</dbReference>
<keyword evidence="4 12" id="KW-0645">Protease</keyword>
<dbReference type="Pfam" id="PF17900">
    <property type="entry name" value="Peptidase_M1_N"/>
    <property type="match status" value="1"/>
</dbReference>
<evidence type="ECO:0000259" key="14">
    <source>
        <dbReference type="Pfam" id="PF11838"/>
    </source>
</evidence>
<gene>
    <name evidence="16" type="ORF">HNR65_001501</name>
</gene>
<evidence type="ECO:0000256" key="7">
    <source>
        <dbReference type="ARBA" id="ARBA00022833"/>
    </source>
</evidence>
<evidence type="ECO:0000256" key="4">
    <source>
        <dbReference type="ARBA" id="ARBA00022670"/>
    </source>
</evidence>
<dbReference type="InterPro" id="IPR034016">
    <property type="entry name" value="M1_APN-typ"/>
</dbReference>
<dbReference type="InterPro" id="IPR027268">
    <property type="entry name" value="Peptidase_M4/M1_CTD_sf"/>
</dbReference>
<accession>A0A7W0C8K4</accession>
<proteinExistence type="inferred from homology"/>
<keyword evidence="8 12" id="KW-0482">Metalloprotease</keyword>
<sequence>MTNPESKITPKHYHLRLQPNLDRMDFSALVTLQAVARQSVDLIELNALDLAVRSCRVRQGEKQTECGFCLDPAREEIRIDLPEKITGEIEIQIDYYGRINSQMAGFYHSTYRHSNGSETIAVTQFQESDARRAFACMDHPFYKAGFTIEMVVDREMTAISNMPAVSESPEPGGRKRVTFETTPVMSTYLVFFGMGRFSVITDELDRRVRAAVLPGMAETVRYGLAFARKALKYCETCFASPYPLPKLDLIAVPDFAFGAMENWGAITFRENLLLLDPANTAVDGEERICEVIAHEIVHQWFGNLVTPADWKFLWLNESFATFYGYQVVDAHYPDWQIWEEFVESQTATALNRDSLRETSAIEISGGSHVVINSATAPIIYSKGASILRQIRGYMDENEFEAGLHRYLAGHSGGCAGSSDMWTAMESASGKPIRQIMEQWVLQPGHPLVTAKQSSGRLHLSQKRFSYLPAAGAQNQTWPVAVIIRWFDKSGAGRTTTALMEGPEMEMEMDPDIYAYKINDLQTGFYRTRYKDIQNLERLAAMAAAKTLPAIDRWGLENDLFALTVAGHTDLPAYLEFLEQTGTDTDPLPLSAKMGHLHDLMIAADGSAGQAVASAATRYMHEAFDVLGCRPEKDEPHPRLRVRNNLFWQAAILGVPGPISTAGEEFEKLRGQGRVHPDILRGVMQAAAWQGDEKTYAWVVERMESTDSEQDRLNCLRALGCFRRPELIENALALVLDRVPDKNKFVPVAQMARNPAAIPLLWDWYKGAEKILNTIHPIIHERIITSVVPAGGIEHADAAAEHFNQRMAENAPAADAIAMALAKLEVNLQIRRQAAASFA</sequence>
<dbReference type="GO" id="GO:0043171">
    <property type="term" value="P:peptide catabolic process"/>
    <property type="evidence" value="ECO:0007669"/>
    <property type="project" value="TreeGrafter"/>
</dbReference>
<evidence type="ECO:0000256" key="6">
    <source>
        <dbReference type="ARBA" id="ARBA00022801"/>
    </source>
</evidence>
<comment type="similarity">
    <text evidence="2 12">Belongs to the peptidase M1 family.</text>
</comment>
<dbReference type="SUPFAM" id="SSF55486">
    <property type="entry name" value="Metalloproteases ('zincins'), catalytic domain"/>
    <property type="match status" value="1"/>
</dbReference>
<evidence type="ECO:0000259" key="15">
    <source>
        <dbReference type="Pfam" id="PF17900"/>
    </source>
</evidence>
<feature type="binding site" evidence="10">
    <location>
        <position position="317"/>
    </location>
    <ligand>
        <name>Zn(2+)</name>
        <dbReference type="ChEBI" id="CHEBI:29105"/>
        <note>catalytic</note>
    </ligand>
</feature>
<dbReference type="InterPro" id="IPR042097">
    <property type="entry name" value="Aminopeptidase_N-like_N_sf"/>
</dbReference>
<dbReference type="InterPro" id="IPR001930">
    <property type="entry name" value="Peptidase_M1"/>
</dbReference>
<dbReference type="InterPro" id="IPR024571">
    <property type="entry name" value="ERAP1-like_C_dom"/>
</dbReference>
<organism evidence="16 17">
    <name type="scientific">Desulfosalsimonas propionicica</name>
    <dbReference type="NCBI Taxonomy" id="332175"/>
    <lineage>
        <taxon>Bacteria</taxon>
        <taxon>Pseudomonadati</taxon>
        <taxon>Thermodesulfobacteriota</taxon>
        <taxon>Desulfobacteria</taxon>
        <taxon>Desulfobacterales</taxon>
        <taxon>Desulfosalsimonadaceae</taxon>
        <taxon>Desulfosalsimonas</taxon>
    </lineage>
</organism>
<dbReference type="RefSeq" id="WP_181550829.1">
    <property type="nucleotide sequence ID" value="NZ_JACDUS010000003.1"/>
</dbReference>
<dbReference type="Proteomes" id="UP000525298">
    <property type="component" value="Unassembled WGS sequence"/>
</dbReference>
<feature type="site" description="Transition state stabilizer" evidence="11">
    <location>
        <position position="380"/>
    </location>
</feature>
<dbReference type="AlphaFoldDB" id="A0A7W0C8K4"/>
<dbReference type="Pfam" id="PF11838">
    <property type="entry name" value="ERAP1_C"/>
    <property type="match status" value="1"/>
</dbReference>
<dbReference type="EMBL" id="JACDUS010000003">
    <property type="protein sequence ID" value="MBA2881175.1"/>
    <property type="molecule type" value="Genomic_DNA"/>
</dbReference>
<keyword evidence="5 10" id="KW-0479">Metal-binding</keyword>
<evidence type="ECO:0000256" key="12">
    <source>
        <dbReference type="RuleBase" id="RU364040"/>
    </source>
</evidence>
<dbReference type="GO" id="GO:0005615">
    <property type="term" value="C:extracellular space"/>
    <property type="evidence" value="ECO:0007669"/>
    <property type="project" value="TreeGrafter"/>
</dbReference>
<feature type="domain" description="Aminopeptidase N-like N-terminal" evidence="15">
    <location>
        <begin position="10"/>
        <end position="189"/>
    </location>
</feature>
<dbReference type="SUPFAM" id="SSF63737">
    <property type="entry name" value="Leukotriene A4 hydrolase N-terminal domain"/>
    <property type="match status" value="1"/>
</dbReference>
<dbReference type="Pfam" id="PF01433">
    <property type="entry name" value="Peptidase_M1"/>
    <property type="match status" value="1"/>
</dbReference>
<keyword evidence="17" id="KW-1185">Reference proteome</keyword>
<feature type="domain" description="Peptidase M1 membrane alanine aminopeptidase" evidence="13">
    <location>
        <begin position="223"/>
        <end position="439"/>
    </location>
</feature>
<keyword evidence="7 10" id="KW-0862">Zinc</keyword>
<feature type="binding site" evidence="10">
    <location>
        <position position="294"/>
    </location>
    <ligand>
        <name>Zn(2+)</name>
        <dbReference type="ChEBI" id="CHEBI:29105"/>
        <note>catalytic</note>
    </ligand>
</feature>
<evidence type="ECO:0000313" key="16">
    <source>
        <dbReference type="EMBL" id="MBA2881175.1"/>
    </source>
</evidence>
<comment type="caution">
    <text evidence="16">The sequence shown here is derived from an EMBL/GenBank/DDBJ whole genome shotgun (WGS) entry which is preliminary data.</text>
</comment>
<dbReference type="GO" id="GO:0008270">
    <property type="term" value="F:zinc ion binding"/>
    <property type="evidence" value="ECO:0007669"/>
    <property type="project" value="UniProtKB-UniRule"/>
</dbReference>
<evidence type="ECO:0000313" key="17">
    <source>
        <dbReference type="Proteomes" id="UP000525298"/>
    </source>
</evidence>
<dbReference type="InterPro" id="IPR014782">
    <property type="entry name" value="Peptidase_M1_dom"/>
</dbReference>
<protein>
    <recommendedName>
        <fullName evidence="12">Aminopeptidase</fullName>
        <ecNumber evidence="12">3.4.11.-</ecNumber>
    </recommendedName>
</protein>
<dbReference type="PANTHER" id="PTHR11533:SF174">
    <property type="entry name" value="PUROMYCIN-SENSITIVE AMINOPEPTIDASE-RELATED"/>
    <property type="match status" value="1"/>
</dbReference>
<dbReference type="PRINTS" id="PR00756">
    <property type="entry name" value="ALADIPTASE"/>
</dbReference>
<reference evidence="16 17" key="1">
    <citation type="submission" date="2020-07" db="EMBL/GenBank/DDBJ databases">
        <title>Genomic Encyclopedia of Type Strains, Phase IV (KMG-IV): sequencing the most valuable type-strain genomes for metagenomic binning, comparative biology and taxonomic classification.</title>
        <authorList>
            <person name="Goeker M."/>
        </authorList>
    </citation>
    <scope>NUCLEOTIDE SEQUENCE [LARGE SCALE GENOMIC DNA]</scope>
    <source>
        <strain evidence="16 17">DSM 17721</strain>
    </source>
</reference>
<evidence type="ECO:0000256" key="2">
    <source>
        <dbReference type="ARBA" id="ARBA00010136"/>
    </source>
</evidence>
<evidence type="ECO:0000256" key="9">
    <source>
        <dbReference type="PIRSR" id="PIRSR634016-1"/>
    </source>
</evidence>
<keyword evidence="6 12" id="KW-0378">Hydrolase</keyword>
<name>A0A7W0C8K4_9BACT</name>
<evidence type="ECO:0000256" key="11">
    <source>
        <dbReference type="PIRSR" id="PIRSR634016-4"/>
    </source>
</evidence>
<feature type="domain" description="ERAP1-like C-terminal" evidence="14">
    <location>
        <begin position="515"/>
        <end position="822"/>
    </location>
</feature>
<dbReference type="Gene3D" id="1.10.390.10">
    <property type="entry name" value="Neutral Protease Domain 2"/>
    <property type="match status" value="1"/>
</dbReference>
<dbReference type="InterPro" id="IPR045357">
    <property type="entry name" value="Aminopeptidase_N-like_N"/>
</dbReference>
<comment type="catalytic activity">
    <reaction evidence="1">
        <text>Release of an N-terminal amino acid, Xaa-|-Yaa- from a peptide, amide or arylamide. Xaa is preferably Ala, but may be most amino acids including Pro (slow action). When a terminal hydrophobic residue is followed by a prolyl residue, the two may be released as an intact Xaa-Pro dipeptide.</text>
        <dbReference type="EC" id="3.4.11.2"/>
    </reaction>
</comment>
<dbReference type="CDD" id="cd09601">
    <property type="entry name" value="M1_APN-Q_like"/>
    <property type="match status" value="1"/>
</dbReference>
<dbReference type="InterPro" id="IPR050344">
    <property type="entry name" value="Peptidase_M1_aminopeptidases"/>
</dbReference>
<dbReference type="GO" id="GO:0016020">
    <property type="term" value="C:membrane"/>
    <property type="evidence" value="ECO:0007669"/>
    <property type="project" value="TreeGrafter"/>
</dbReference>
<dbReference type="GO" id="GO:0006508">
    <property type="term" value="P:proteolysis"/>
    <property type="evidence" value="ECO:0007669"/>
    <property type="project" value="UniProtKB-KW"/>
</dbReference>